<dbReference type="EMBL" id="BAABFN010000002">
    <property type="protein sequence ID" value="GAA4305384.1"/>
    <property type="molecule type" value="Genomic_DNA"/>
</dbReference>
<proteinExistence type="inferred from homology"/>
<comment type="similarity">
    <text evidence="1">Belongs to the sigma-70 factor family. ECF subfamily.</text>
</comment>
<evidence type="ECO:0000259" key="5">
    <source>
        <dbReference type="Pfam" id="PF04542"/>
    </source>
</evidence>
<dbReference type="InterPro" id="IPR039425">
    <property type="entry name" value="RNA_pol_sigma-70-like"/>
</dbReference>
<dbReference type="RefSeq" id="WP_344976604.1">
    <property type="nucleotide sequence ID" value="NZ_BAABFN010000002.1"/>
</dbReference>
<dbReference type="PANTHER" id="PTHR43133:SF46">
    <property type="entry name" value="RNA POLYMERASE SIGMA-70 FACTOR ECF SUBFAMILY"/>
    <property type="match status" value="1"/>
</dbReference>
<dbReference type="Pfam" id="PF08281">
    <property type="entry name" value="Sigma70_r4_2"/>
    <property type="match status" value="1"/>
</dbReference>
<evidence type="ECO:0000259" key="6">
    <source>
        <dbReference type="Pfam" id="PF08281"/>
    </source>
</evidence>
<dbReference type="SUPFAM" id="SSF88659">
    <property type="entry name" value="Sigma3 and sigma4 domains of RNA polymerase sigma factors"/>
    <property type="match status" value="1"/>
</dbReference>
<dbReference type="InterPro" id="IPR036388">
    <property type="entry name" value="WH-like_DNA-bd_sf"/>
</dbReference>
<feature type="domain" description="RNA polymerase sigma-70 region 2" evidence="5">
    <location>
        <begin position="24"/>
        <end position="90"/>
    </location>
</feature>
<name>A0ABP8FK43_9BACT</name>
<reference evidence="8" key="1">
    <citation type="journal article" date="2019" name="Int. J. Syst. Evol. Microbiol.">
        <title>The Global Catalogue of Microorganisms (GCM) 10K type strain sequencing project: providing services to taxonomists for standard genome sequencing and annotation.</title>
        <authorList>
            <consortium name="The Broad Institute Genomics Platform"/>
            <consortium name="The Broad Institute Genome Sequencing Center for Infectious Disease"/>
            <person name="Wu L."/>
            <person name="Ma J."/>
        </authorList>
    </citation>
    <scope>NUCLEOTIDE SEQUENCE [LARGE SCALE GENOMIC DNA]</scope>
    <source>
        <strain evidence="8">JCM 17664</strain>
    </source>
</reference>
<dbReference type="InterPro" id="IPR007627">
    <property type="entry name" value="RNA_pol_sigma70_r2"/>
</dbReference>
<dbReference type="NCBIfam" id="TIGR02937">
    <property type="entry name" value="sigma70-ECF"/>
    <property type="match status" value="1"/>
</dbReference>
<dbReference type="InterPro" id="IPR014284">
    <property type="entry name" value="RNA_pol_sigma-70_dom"/>
</dbReference>
<keyword evidence="3" id="KW-0731">Sigma factor</keyword>
<accession>A0ABP8FK43</accession>
<dbReference type="Gene3D" id="1.10.10.10">
    <property type="entry name" value="Winged helix-like DNA-binding domain superfamily/Winged helix DNA-binding domain"/>
    <property type="match status" value="1"/>
</dbReference>
<evidence type="ECO:0000313" key="7">
    <source>
        <dbReference type="EMBL" id="GAA4305384.1"/>
    </source>
</evidence>
<organism evidence="7 8">
    <name type="scientific">Compostibacter hankyongensis</name>
    <dbReference type="NCBI Taxonomy" id="1007089"/>
    <lineage>
        <taxon>Bacteria</taxon>
        <taxon>Pseudomonadati</taxon>
        <taxon>Bacteroidota</taxon>
        <taxon>Chitinophagia</taxon>
        <taxon>Chitinophagales</taxon>
        <taxon>Chitinophagaceae</taxon>
        <taxon>Compostibacter</taxon>
    </lineage>
</organism>
<dbReference type="Pfam" id="PF04542">
    <property type="entry name" value="Sigma70_r2"/>
    <property type="match status" value="1"/>
</dbReference>
<dbReference type="InterPro" id="IPR013324">
    <property type="entry name" value="RNA_pol_sigma_r3/r4-like"/>
</dbReference>
<keyword evidence="8" id="KW-1185">Reference proteome</keyword>
<sequence length="192" mass="22784">MNNPLDEILMSRLKEGDEEAFRDIYERYWERLYKLGYYYTGSREESEDIVMDVYLSLWNNRYKVTVERLDAYLVKAVKNNALKCLIRRQRQRGQLNMPDHSGRFPVIETDSPEYCLEVKELALQLHHDVQSLPEKTKRIFLLHREDGLTYEKIAARLSVSVKTVEYHISKAIRTLNKYTLLLAVSLLYLPLH</sequence>
<evidence type="ECO:0000256" key="3">
    <source>
        <dbReference type="ARBA" id="ARBA00023082"/>
    </source>
</evidence>
<dbReference type="NCBIfam" id="TIGR02985">
    <property type="entry name" value="Sig70_bacteroi1"/>
    <property type="match status" value="1"/>
</dbReference>
<dbReference type="InterPro" id="IPR013249">
    <property type="entry name" value="RNA_pol_sigma70_r4_t2"/>
</dbReference>
<dbReference type="SUPFAM" id="SSF88946">
    <property type="entry name" value="Sigma2 domain of RNA polymerase sigma factors"/>
    <property type="match status" value="1"/>
</dbReference>
<dbReference type="InterPro" id="IPR013325">
    <property type="entry name" value="RNA_pol_sigma_r2"/>
</dbReference>
<dbReference type="Proteomes" id="UP001501207">
    <property type="component" value="Unassembled WGS sequence"/>
</dbReference>
<dbReference type="InterPro" id="IPR014327">
    <property type="entry name" value="RNA_pol_sigma70_bacteroid"/>
</dbReference>
<keyword evidence="2" id="KW-0805">Transcription regulation</keyword>
<dbReference type="Gene3D" id="1.10.1740.10">
    <property type="match status" value="1"/>
</dbReference>
<protein>
    <submittedName>
        <fullName evidence="7">RNA polymerase sigma-70 factor</fullName>
    </submittedName>
</protein>
<evidence type="ECO:0000256" key="2">
    <source>
        <dbReference type="ARBA" id="ARBA00023015"/>
    </source>
</evidence>
<gene>
    <name evidence="7" type="ORF">GCM10023143_10610</name>
</gene>
<feature type="domain" description="RNA polymerase sigma factor 70 region 4 type 2" evidence="6">
    <location>
        <begin position="129"/>
        <end position="175"/>
    </location>
</feature>
<comment type="caution">
    <text evidence="7">The sequence shown here is derived from an EMBL/GenBank/DDBJ whole genome shotgun (WGS) entry which is preliminary data.</text>
</comment>
<evidence type="ECO:0000313" key="8">
    <source>
        <dbReference type="Proteomes" id="UP001501207"/>
    </source>
</evidence>
<evidence type="ECO:0000256" key="1">
    <source>
        <dbReference type="ARBA" id="ARBA00010641"/>
    </source>
</evidence>
<keyword evidence="4" id="KW-0804">Transcription</keyword>
<dbReference type="PANTHER" id="PTHR43133">
    <property type="entry name" value="RNA POLYMERASE ECF-TYPE SIGMA FACTO"/>
    <property type="match status" value="1"/>
</dbReference>
<evidence type="ECO:0000256" key="4">
    <source>
        <dbReference type="ARBA" id="ARBA00023163"/>
    </source>
</evidence>